<comment type="caution">
    <text evidence="1">The sequence shown here is derived from an EMBL/GenBank/DDBJ whole genome shotgun (WGS) entry which is preliminary data.</text>
</comment>
<dbReference type="AlphaFoldDB" id="A0ABD6TII5"/>
<gene>
    <name evidence="1" type="ORF">COI74_24225</name>
</gene>
<evidence type="ECO:0000313" key="1">
    <source>
        <dbReference type="EMBL" id="PHG17185.1"/>
    </source>
</evidence>
<organism evidence="1 2">
    <name type="scientific">Bacillus wiedmannii</name>
    <dbReference type="NCBI Taxonomy" id="1890302"/>
    <lineage>
        <taxon>Bacteria</taxon>
        <taxon>Bacillati</taxon>
        <taxon>Bacillota</taxon>
        <taxon>Bacilli</taxon>
        <taxon>Bacillales</taxon>
        <taxon>Bacillaceae</taxon>
        <taxon>Bacillus</taxon>
        <taxon>Bacillus cereus group</taxon>
    </lineage>
</organism>
<proteinExistence type="predicted"/>
<dbReference type="Proteomes" id="UP000225062">
    <property type="component" value="Unassembled WGS sequence"/>
</dbReference>
<accession>A0ABD6TII5</accession>
<reference evidence="1 2" key="1">
    <citation type="submission" date="2017-09" db="EMBL/GenBank/DDBJ databases">
        <title>Large-scale bioinformatics analysis of Bacillus genomes uncovers conserved roles of natural products in bacterial physiology.</title>
        <authorList>
            <consortium name="Agbiome Team Llc"/>
            <person name="Bleich R.M."/>
            <person name="Grubbs K.J."/>
            <person name="Santa Maria K.C."/>
            <person name="Allen S.E."/>
            <person name="Farag S."/>
            <person name="Shank E.A."/>
            <person name="Bowers A."/>
        </authorList>
    </citation>
    <scope>NUCLEOTIDE SEQUENCE [LARGE SCALE GENOMIC DNA]</scope>
    <source>
        <strain evidence="1 2">AFS032503</strain>
    </source>
</reference>
<dbReference type="RefSeq" id="WP_098150302.1">
    <property type="nucleotide sequence ID" value="NZ_NUBB01000064.1"/>
</dbReference>
<dbReference type="EMBL" id="NUUI01000054">
    <property type="protein sequence ID" value="PHG17185.1"/>
    <property type="molecule type" value="Genomic_DNA"/>
</dbReference>
<sequence length="147" mass="17444">MRKTDVAVKLFFDGIRKGLSEEEAYQQNVFENQTVRNVCEAAYYQKVFHKTVKEIQESKARKGEVSWEVAQEVISLFFKSNPNEWATREEILEFMGYTIGSSKDSRWGHMDRMHKQYGRLERLDRDGAPNLYRLSEKWFREQGLHAK</sequence>
<protein>
    <submittedName>
        <fullName evidence="1">Uncharacterized protein</fullName>
    </submittedName>
</protein>
<evidence type="ECO:0000313" key="2">
    <source>
        <dbReference type="Proteomes" id="UP000225062"/>
    </source>
</evidence>
<name>A0ABD6TII5_9BACI</name>